<feature type="non-terminal residue" evidence="1">
    <location>
        <position position="1"/>
    </location>
</feature>
<keyword evidence="2" id="KW-1185">Reference proteome</keyword>
<name>A0ABT7X926_9BACE</name>
<gene>
    <name evidence="1" type="ORF">QVO10_14420</name>
</gene>
<sequence length="61" mass="6969">DVTKDSLELSVAERIWGVMQELVIAVAELFGLTDEDIYQAIINREEDMKHICDIYRLKAAS</sequence>
<accession>A0ABT7X926</accession>
<dbReference type="EMBL" id="JAUEII010000041">
    <property type="protein sequence ID" value="MDN0050554.1"/>
    <property type="molecule type" value="Genomic_DNA"/>
</dbReference>
<reference evidence="1" key="1">
    <citation type="submission" date="2023-06" db="EMBL/GenBank/DDBJ databases">
        <authorList>
            <person name="Zeman M."/>
            <person name="Kubasova T."/>
            <person name="Jahodarova E."/>
            <person name="Nykrynova M."/>
            <person name="Rychlik I."/>
        </authorList>
    </citation>
    <scope>NUCLEOTIDE SEQUENCE</scope>
    <source>
        <strain evidence="1">84_SSukc20</strain>
    </source>
</reference>
<evidence type="ECO:0000313" key="1">
    <source>
        <dbReference type="EMBL" id="MDN0050554.1"/>
    </source>
</evidence>
<proteinExistence type="predicted"/>
<reference evidence="1" key="2">
    <citation type="submission" date="2024-05" db="EMBL/GenBank/DDBJ databases">
        <title>Identification and characterization of horizontal gene transfer across gut microbiota members of farm animals based on homology search.</title>
        <authorList>
            <person name="Schwarzerova J."/>
            <person name="Nykrynova M."/>
            <person name="Jureckova K."/>
            <person name="Cejkova D."/>
            <person name="Rychlik I."/>
        </authorList>
    </citation>
    <scope>NUCLEOTIDE SEQUENCE</scope>
    <source>
        <strain evidence="1">84_SSukc20</strain>
    </source>
</reference>
<evidence type="ECO:0000313" key="2">
    <source>
        <dbReference type="Proteomes" id="UP001167871"/>
    </source>
</evidence>
<protein>
    <submittedName>
        <fullName evidence="1">IS4 family transposase</fullName>
    </submittedName>
</protein>
<comment type="caution">
    <text evidence="1">The sequence shown here is derived from an EMBL/GenBank/DDBJ whole genome shotgun (WGS) entry which is preliminary data.</text>
</comment>
<organism evidence="1 2">
    <name type="scientific">Bacteroides gallinaceum</name>
    <dbReference type="NCBI Taxonomy" id="1462571"/>
    <lineage>
        <taxon>Bacteria</taxon>
        <taxon>Pseudomonadati</taxon>
        <taxon>Bacteroidota</taxon>
        <taxon>Bacteroidia</taxon>
        <taxon>Bacteroidales</taxon>
        <taxon>Bacteroidaceae</taxon>
        <taxon>Bacteroides</taxon>
    </lineage>
</organism>
<dbReference type="Proteomes" id="UP001167871">
    <property type="component" value="Unassembled WGS sequence"/>
</dbReference>